<accession>E4Y1T1</accession>
<feature type="non-terminal residue" evidence="2">
    <location>
        <position position="1"/>
    </location>
</feature>
<evidence type="ECO:0000313" key="2">
    <source>
        <dbReference type="EMBL" id="CBY15825.1"/>
    </source>
</evidence>
<feature type="compositionally biased region" description="Polar residues" evidence="1">
    <location>
        <begin position="7"/>
        <end position="25"/>
    </location>
</feature>
<dbReference type="Proteomes" id="UP000001307">
    <property type="component" value="Unassembled WGS sequence"/>
</dbReference>
<evidence type="ECO:0000313" key="3">
    <source>
        <dbReference type="Proteomes" id="UP000001307"/>
    </source>
</evidence>
<dbReference type="InParanoid" id="E4Y1T1"/>
<gene>
    <name evidence="2" type="ORF">GSOID_T00014146001</name>
</gene>
<feature type="compositionally biased region" description="Polar residues" evidence="1">
    <location>
        <begin position="43"/>
        <end position="55"/>
    </location>
</feature>
<sequence>FDGVNGDLSSEQSVGSPARSRTNASGDIAKGDKITKNKRRAGGTSTLTSVTSMAPNTRIYGKVN</sequence>
<feature type="region of interest" description="Disordered" evidence="1">
    <location>
        <begin position="1"/>
        <end position="64"/>
    </location>
</feature>
<dbReference type="EMBL" id="FN653687">
    <property type="protein sequence ID" value="CBY15825.1"/>
    <property type="molecule type" value="Genomic_DNA"/>
</dbReference>
<dbReference type="AlphaFoldDB" id="E4Y1T1"/>
<proteinExistence type="predicted"/>
<keyword evidence="3" id="KW-1185">Reference proteome</keyword>
<evidence type="ECO:0000256" key="1">
    <source>
        <dbReference type="SAM" id="MobiDB-lite"/>
    </source>
</evidence>
<protein>
    <submittedName>
        <fullName evidence="2">Uncharacterized protein</fullName>
    </submittedName>
</protein>
<reference evidence="2 3" key="1">
    <citation type="journal article" date="2010" name="Science">
        <title>Plasticity of animal genome architecture unmasked by rapid evolution of a pelagic tunicate.</title>
        <authorList>
            <person name="Denoeud F."/>
            <person name="Henriet S."/>
            <person name="Mungpakdee S."/>
            <person name="Aury J.M."/>
            <person name="Da Silva C."/>
            <person name="Brinkmann H."/>
            <person name="Mikhaleva J."/>
            <person name="Olsen L.C."/>
            <person name="Jubin C."/>
            <person name="Canestro C."/>
            <person name="Bouquet J.M."/>
            <person name="Danks G."/>
            <person name="Poulain J."/>
            <person name="Campsteijn C."/>
            <person name="Adamski M."/>
            <person name="Cross I."/>
            <person name="Yadetie F."/>
            <person name="Muffato M."/>
            <person name="Louis A."/>
            <person name="Butcher S."/>
            <person name="Tsagkogeorga G."/>
            <person name="Konrad A."/>
            <person name="Singh S."/>
            <person name="Jensen M.F."/>
            <person name="Cong E.H."/>
            <person name="Eikeseth-Otteraa H."/>
            <person name="Noel B."/>
            <person name="Anthouard V."/>
            <person name="Porcel B.M."/>
            <person name="Kachouri-Lafond R."/>
            <person name="Nishino A."/>
            <person name="Ugolini M."/>
            <person name="Chourrout P."/>
            <person name="Nishida H."/>
            <person name="Aasland R."/>
            <person name="Huzurbazar S."/>
            <person name="Westhof E."/>
            <person name="Delsuc F."/>
            <person name="Lehrach H."/>
            <person name="Reinhardt R."/>
            <person name="Weissenbach J."/>
            <person name="Roy S.W."/>
            <person name="Artiguenave F."/>
            <person name="Postlethwait J.H."/>
            <person name="Manak J.R."/>
            <person name="Thompson E.M."/>
            <person name="Jaillon O."/>
            <person name="Du Pasquier L."/>
            <person name="Boudinot P."/>
            <person name="Liberles D.A."/>
            <person name="Volff J.N."/>
            <person name="Philippe H."/>
            <person name="Lenhard B."/>
            <person name="Roest Crollius H."/>
            <person name="Wincker P."/>
            <person name="Chourrout D."/>
        </authorList>
    </citation>
    <scope>NUCLEOTIDE SEQUENCE [LARGE SCALE GENOMIC DNA]</scope>
</reference>
<name>E4Y1T1_OIKDI</name>
<organism evidence="2 3">
    <name type="scientific">Oikopleura dioica</name>
    <name type="common">Tunicate</name>
    <dbReference type="NCBI Taxonomy" id="34765"/>
    <lineage>
        <taxon>Eukaryota</taxon>
        <taxon>Metazoa</taxon>
        <taxon>Chordata</taxon>
        <taxon>Tunicata</taxon>
        <taxon>Appendicularia</taxon>
        <taxon>Copelata</taxon>
        <taxon>Oikopleuridae</taxon>
        <taxon>Oikopleura</taxon>
    </lineage>
</organism>